<protein>
    <submittedName>
        <fullName evidence="1">HAD family hydrolase</fullName>
        <ecNumber evidence="1">3.-.-.-</ecNumber>
    </submittedName>
</protein>
<dbReference type="PANTHER" id="PTHR43434:SF24">
    <property type="entry name" value="HYDROLASE-RELATED"/>
    <property type="match status" value="1"/>
</dbReference>
<dbReference type="EC" id="3.-.-.-" evidence="1"/>
<dbReference type="InterPro" id="IPR023214">
    <property type="entry name" value="HAD_sf"/>
</dbReference>
<proteinExistence type="predicted"/>
<dbReference type="RefSeq" id="WP_373656884.1">
    <property type="nucleotide sequence ID" value="NZ_JBGUAW010000010.1"/>
</dbReference>
<sequence length="248" mass="27395">MTEKFTKNKYPNAAGDALPALQETELVIFDWDGTLVDSRQVIVDTMRASLEEVGLPVLPDRELQQVIGLGLREAISALVPDADARTHDLLRETYGRRFKSYGATDMPFFPGAEQGLQWLVRQGRSLAVATGKSRQGLDRMLREWRLEGFFAATRCADETCSKPDPRMIHELLESTGARPEQAVLVGDTAFDMEMAHRAGISAMAVTYGVHDTERLGALSPHAWADSFGEVLAHLGCTDLESWPAEGYN</sequence>
<dbReference type="InterPro" id="IPR023198">
    <property type="entry name" value="PGP-like_dom2"/>
</dbReference>
<dbReference type="SFLD" id="SFLDS00003">
    <property type="entry name" value="Haloacid_Dehalogenase"/>
    <property type="match status" value="1"/>
</dbReference>
<dbReference type="Gene3D" id="1.10.150.240">
    <property type="entry name" value="Putative phosphatase, domain 2"/>
    <property type="match status" value="1"/>
</dbReference>
<dbReference type="InterPro" id="IPR050155">
    <property type="entry name" value="HAD-like_hydrolase_sf"/>
</dbReference>
<dbReference type="SUPFAM" id="SSF56784">
    <property type="entry name" value="HAD-like"/>
    <property type="match status" value="1"/>
</dbReference>
<dbReference type="Gene3D" id="3.40.50.1000">
    <property type="entry name" value="HAD superfamily/HAD-like"/>
    <property type="match status" value="1"/>
</dbReference>
<reference evidence="1 2" key="1">
    <citation type="submission" date="2024-08" db="EMBL/GenBank/DDBJ databases">
        <title>Whole-genome sequencing of halo(alkali)philic microorganisms from hypersaline lakes.</title>
        <authorList>
            <person name="Sorokin D.Y."/>
            <person name="Merkel A.Y."/>
            <person name="Messina E."/>
            <person name="Yakimov M."/>
        </authorList>
    </citation>
    <scope>NUCLEOTIDE SEQUENCE [LARGE SCALE GENOMIC DNA]</scope>
    <source>
        <strain evidence="1 2">Cl-TMA</strain>
    </source>
</reference>
<dbReference type="Proteomes" id="UP001575181">
    <property type="component" value="Unassembled WGS sequence"/>
</dbReference>
<dbReference type="SFLD" id="SFLDG01129">
    <property type="entry name" value="C1.5:_HAD__Beta-PGM__Phosphata"/>
    <property type="match status" value="1"/>
</dbReference>
<dbReference type="InterPro" id="IPR006439">
    <property type="entry name" value="HAD-SF_hydro_IA"/>
</dbReference>
<dbReference type="EMBL" id="JBGUAW010000010">
    <property type="protein sequence ID" value="MFA9462100.1"/>
    <property type="molecule type" value="Genomic_DNA"/>
</dbReference>
<keyword evidence="1" id="KW-0378">Hydrolase</keyword>
<accession>A0ABV4TXP3</accession>
<organism evidence="1 2">
    <name type="scientific">Thiohalorhabdus methylotrophus</name>
    <dbReference type="NCBI Taxonomy" id="3242694"/>
    <lineage>
        <taxon>Bacteria</taxon>
        <taxon>Pseudomonadati</taxon>
        <taxon>Pseudomonadota</taxon>
        <taxon>Gammaproteobacteria</taxon>
        <taxon>Thiohalorhabdales</taxon>
        <taxon>Thiohalorhabdaceae</taxon>
        <taxon>Thiohalorhabdus</taxon>
    </lineage>
</organism>
<keyword evidence="2" id="KW-1185">Reference proteome</keyword>
<dbReference type="InterPro" id="IPR036412">
    <property type="entry name" value="HAD-like_sf"/>
</dbReference>
<evidence type="ECO:0000313" key="2">
    <source>
        <dbReference type="Proteomes" id="UP001575181"/>
    </source>
</evidence>
<dbReference type="PANTHER" id="PTHR43434">
    <property type="entry name" value="PHOSPHOGLYCOLATE PHOSPHATASE"/>
    <property type="match status" value="1"/>
</dbReference>
<dbReference type="Pfam" id="PF13419">
    <property type="entry name" value="HAD_2"/>
    <property type="match status" value="1"/>
</dbReference>
<dbReference type="InterPro" id="IPR041492">
    <property type="entry name" value="HAD_2"/>
</dbReference>
<dbReference type="GO" id="GO:0016787">
    <property type="term" value="F:hydrolase activity"/>
    <property type="evidence" value="ECO:0007669"/>
    <property type="project" value="UniProtKB-KW"/>
</dbReference>
<gene>
    <name evidence="1" type="ORF">ACERLL_14870</name>
</gene>
<name>A0ABV4TXP3_9GAMM</name>
<dbReference type="SFLD" id="SFLDG01135">
    <property type="entry name" value="C1.5.6:_HAD__Beta-PGM__Phospha"/>
    <property type="match status" value="1"/>
</dbReference>
<evidence type="ECO:0000313" key="1">
    <source>
        <dbReference type="EMBL" id="MFA9462100.1"/>
    </source>
</evidence>
<dbReference type="NCBIfam" id="TIGR01549">
    <property type="entry name" value="HAD-SF-IA-v1"/>
    <property type="match status" value="1"/>
</dbReference>
<comment type="caution">
    <text evidence="1">The sequence shown here is derived from an EMBL/GenBank/DDBJ whole genome shotgun (WGS) entry which is preliminary data.</text>
</comment>